<dbReference type="Proteomes" id="UP000324748">
    <property type="component" value="Unassembled WGS sequence"/>
</dbReference>
<accession>A0A5B0R356</accession>
<dbReference type="AlphaFoldDB" id="A0A5B0R356"/>
<evidence type="ECO:0000313" key="1">
    <source>
        <dbReference type="EMBL" id="KAA1120101.1"/>
    </source>
</evidence>
<gene>
    <name evidence="1" type="ORF">PGT21_037156</name>
</gene>
<sequence>MVRHLNAERSNACQYKHSLLKTGYYAIAQNPTGTRERVHDLMKSDPNWILAKFRSSPAKNIGGTMNYEKLKIIGGALEVSLSFGERPFGRGVPSGPSDREAYVKLGDLHPSTSLALLPSAPVEHPPQQSHHLPLTDQTAMATLLSTHNGLAIDDKLGHAVSSTDLAQHHQRKHPKTPKCLRPGYPGYSKACHEFIVYYFPVLRLSHS</sequence>
<comment type="caution">
    <text evidence="1">The sequence shown here is derived from an EMBL/GenBank/DDBJ whole genome shotgun (WGS) entry which is preliminary data.</text>
</comment>
<organism evidence="1 2">
    <name type="scientific">Puccinia graminis f. sp. tritici</name>
    <dbReference type="NCBI Taxonomy" id="56615"/>
    <lineage>
        <taxon>Eukaryota</taxon>
        <taxon>Fungi</taxon>
        <taxon>Dikarya</taxon>
        <taxon>Basidiomycota</taxon>
        <taxon>Pucciniomycotina</taxon>
        <taxon>Pucciniomycetes</taxon>
        <taxon>Pucciniales</taxon>
        <taxon>Pucciniaceae</taxon>
        <taxon>Puccinia</taxon>
    </lineage>
</organism>
<dbReference type="EMBL" id="VSWC01000001">
    <property type="protein sequence ID" value="KAA1120101.1"/>
    <property type="molecule type" value="Genomic_DNA"/>
</dbReference>
<proteinExistence type="predicted"/>
<evidence type="ECO:0000313" key="2">
    <source>
        <dbReference type="Proteomes" id="UP000324748"/>
    </source>
</evidence>
<name>A0A5B0R356_PUCGR</name>
<keyword evidence="2" id="KW-1185">Reference proteome</keyword>
<protein>
    <submittedName>
        <fullName evidence="1">Uncharacterized protein</fullName>
    </submittedName>
</protein>
<reference evidence="1 2" key="1">
    <citation type="submission" date="2019-05" db="EMBL/GenBank/DDBJ databases">
        <title>Emergence of the Ug99 lineage of the wheat stem rust pathogen through somatic hybridization.</title>
        <authorList>
            <person name="Li F."/>
            <person name="Upadhyaya N.M."/>
            <person name="Sperschneider J."/>
            <person name="Matny O."/>
            <person name="Nguyen-Phuc H."/>
            <person name="Mago R."/>
            <person name="Raley C."/>
            <person name="Miller M.E."/>
            <person name="Silverstein K.A.T."/>
            <person name="Henningsen E."/>
            <person name="Hirsch C.D."/>
            <person name="Visser B."/>
            <person name="Pretorius Z.A."/>
            <person name="Steffenson B.J."/>
            <person name="Schwessinger B."/>
            <person name="Dodds P.N."/>
            <person name="Figueroa M."/>
        </authorList>
    </citation>
    <scope>NUCLEOTIDE SEQUENCE [LARGE SCALE GENOMIC DNA]</scope>
    <source>
        <strain evidence="1">21-0</strain>
    </source>
</reference>